<proteinExistence type="predicted"/>
<dbReference type="Proteomes" id="UP000002026">
    <property type="component" value="Chromosome"/>
</dbReference>
<dbReference type="AlphaFoldDB" id="C7N458"/>
<dbReference type="HOGENOM" id="CLU_1137436_0_0_11"/>
<dbReference type="KEGG" id="shi:Shel_28030"/>
<protein>
    <submittedName>
        <fullName evidence="1">Uncharacterized protein</fullName>
    </submittedName>
</protein>
<evidence type="ECO:0000313" key="1">
    <source>
        <dbReference type="EMBL" id="ACV23794.1"/>
    </source>
</evidence>
<dbReference type="eggNOG" id="COG3209">
    <property type="taxonomic scope" value="Bacteria"/>
</dbReference>
<gene>
    <name evidence="1" type="ordered locus">Shel_28030</name>
</gene>
<sequence length="244" mass="27722">MGLVGVVALVVVAAMLLVPRLLPGEKLEPVFVIEELTVETGDQSYRMELAMDRAEDGAIDSWHREMKWEGDGNERDVERTYTYENGCPVSVESTTDVHDGSDPIKETLEVDCEFDEDGRLVAETWEGFDWKETQSYEYDEDGQLKRSDLDDGEYRREQEFEDGRVVSSEDFNVLLTYEWDLDGGAAQLIEAGETTELDIEVDEDGNIVSMYNPTSDTTVTVKWVEIEKPCAYAQFESLNKTPWV</sequence>
<keyword evidence="2" id="KW-1185">Reference proteome</keyword>
<evidence type="ECO:0000313" key="2">
    <source>
        <dbReference type="Proteomes" id="UP000002026"/>
    </source>
</evidence>
<dbReference type="EMBL" id="CP001684">
    <property type="protein sequence ID" value="ACV23794.1"/>
    <property type="molecule type" value="Genomic_DNA"/>
</dbReference>
<name>C7N458_SLAHD</name>
<organism evidence="1 2">
    <name type="scientific">Slackia heliotrinireducens (strain ATCC 29202 / DSM 20476 / NCTC 11029 / RHS 1)</name>
    <name type="common">Peptococcus heliotrinreducens</name>
    <dbReference type="NCBI Taxonomy" id="471855"/>
    <lineage>
        <taxon>Bacteria</taxon>
        <taxon>Bacillati</taxon>
        <taxon>Actinomycetota</taxon>
        <taxon>Coriobacteriia</taxon>
        <taxon>Eggerthellales</taxon>
        <taxon>Eggerthellaceae</taxon>
        <taxon>Slackia</taxon>
    </lineage>
</organism>
<accession>C7N458</accession>
<dbReference type="STRING" id="471855.Shel_28030"/>
<dbReference type="Gene3D" id="2.180.10.10">
    <property type="entry name" value="RHS repeat-associated core"/>
    <property type="match status" value="1"/>
</dbReference>
<reference evidence="1 2" key="1">
    <citation type="journal article" date="2009" name="Stand. Genomic Sci.">
        <title>Complete genome sequence of Slackia heliotrinireducens type strain (RHS 1).</title>
        <authorList>
            <person name="Pukall R."/>
            <person name="Lapidus A."/>
            <person name="Nolan M."/>
            <person name="Copeland A."/>
            <person name="Glavina Del Rio T."/>
            <person name="Lucas S."/>
            <person name="Chen F."/>
            <person name="Tice H."/>
            <person name="Cheng J.F."/>
            <person name="Chertkov O."/>
            <person name="Bruce D."/>
            <person name="Goodwin L."/>
            <person name="Kuske C."/>
            <person name="Brettin T."/>
            <person name="Detter J.C."/>
            <person name="Han C."/>
            <person name="Pitluck S."/>
            <person name="Pati A."/>
            <person name="Mavrommatis K."/>
            <person name="Ivanova N."/>
            <person name="Ovchinnikova G."/>
            <person name="Chen A."/>
            <person name="Palaniappan K."/>
            <person name="Schneider S."/>
            <person name="Rohde M."/>
            <person name="Chain P."/>
            <person name="D'haeseleer P."/>
            <person name="Goker M."/>
            <person name="Bristow J."/>
            <person name="Eisen J.A."/>
            <person name="Markowitz V."/>
            <person name="Kyrpides N.C."/>
            <person name="Klenk H.P."/>
            <person name="Hugenholtz P."/>
        </authorList>
    </citation>
    <scope>NUCLEOTIDE SEQUENCE [LARGE SCALE GENOMIC DNA]</scope>
    <source>
        <strain evidence="2">ATCC 29202 / DSM 20476 / NCTC 11029 / RHS 1</strain>
    </source>
</reference>